<evidence type="ECO:0000313" key="9">
    <source>
        <dbReference type="Proteomes" id="UP000685013"/>
    </source>
</evidence>
<organism evidence="8 9">
    <name type="scientific">Cucurbita argyrosperma subsp. sororia</name>
    <dbReference type="NCBI Taxonomy" id="37648"/>
    <lineage>
        <taxon>Eukaryota</taxon>
        <taxon>Viridiplantae</taxon>
        <taxon>Streptophyta</taxon>
        <taxon>Embryophyta</taxon>
        <taxon>Tracheophyta</taxon>
        <taxon>Spermatophyta</taxon>
        <taxon>Magnoliopsida</taxon>
        <taxon>eudicotyledons</taxon>
        <taxon>Gunneridae</taxon>
        <taxon>Pentapetalae</taxon>
        <taxon>rosids</taxon>
        <taxon>fabids</taxon>
        <taxon>Cucurbitales</taxon>
        <taxon>Cucurbitaceae</taxon>
        <taxon>Cucurbiteae</taxon>
        <taxon>Cucurbita</taxon>
    </lineage>
</organism>
<dbReference type="GO" id="GO:0016567">
    <property type="term" value="P:protein ubiquitination"/>
    <property type="evidence" value="ECO:0007669"/>
    <property type="project" value="TreeGrafter"/>
</dbReference>
<keyword evidence="3" id="KW-0479">Metal-binding</keyword>
<dbReference type="SMART" id="SM00184">
    <property type="entry name" value="RING"/>
    <property type="match status" value="1"/>
</dbReference>
<protein>
    <recommendedName>
        <fullName evidence="2">RING-type E3 ubiquitin transferase</fullName>
        <ecNumber evidence="2">2.3.2.27</ecNumber>
    </recommendedName>
</protein>
<gene>
    <name evidence="8" type="ORF">SDJN03_12203</name>
</gene>
<reference evidence="8 9" key="1">
    <citation type="journal article" date="2021" name="Hortic Res">
        <title>The domestication of Cucurbita argyrosperma as revealed by the genome of its wild relative.</title>
        <authorList>
            <person name="Barrera-Redondo J."/>
            <person name="Sanchez-de la Vega G."/>
            <person name="Aguirre-Liguori J.A."/>
            <person name="Castellanos-Morales G."/>
            <person name="Gutierrez-Guerrero Y.T."/>
            <person name="Aguirre-Dugua X."/>
            <person name="Aguirre-Planter E."/>
            <person name="Tenaillon M.I."/>
            <person name="Lira-Saade R."/>
            <person name="Eguiarte L.E."/>
        </authorList>
    </citation>
    <scope>NUCLEOTIDE SEQUENCE [LARGE SCALE GENOMIC DNA]</scope>
    <source>
        <strain evidence="8">JBR-2021</strain>
    </source>
</reference>
<keyword evidence="4 6" id="KW-0863">Zinc-finger</keyword>
<dbReference type="PANTHER" id="PTHR15710">
    <property type="entry name" value="E3 UBIQUITIN-PROTEIN LIGASE PRAJA"/>
    <property type="match status" value="1"/>
</dbReference>
<accession>A0AAV6NE27</accession>
<dbReference type="Proteomes" id="UP000685013">
    <property type="component" value="Chromosome 7"/>
</dbReference>
<evidence type="ECO:0000256" key="2">
    <source>
        <dbReference type="ARBA" id="ARBA00012483"/>
    </source>
</evidence>
<feature type="non-terminal residue" evidence="8">
    <location>
        <position position="1"/>
    </location>
</feature>
<keyword evidence="5" id="KW-0862">Zinc</keyword>
<name>A0AAV6NE27_9ROSI</name>
<keyword evidence="9" id="KW-1185">Reference proteome</keyword>
<dbReference type="PANTHER" id="PTHR15710:SF196">
    <property type="entry name" value="F6A14.12 PROTEIN-RELATED"/>
    <property type="match status" value="1"/>
</dbReference>
<proteinExistence type="predicted"/>
<dbReference type="EC" id="2.3.2.27" evidence="2"/>
<dbReference type="PROSITE" id="PS50089">
    <property type="entry name" value="ZF_RING_2"/>
    <property type="match status" value="1"/>
</dbReference>
<dbReference type="InterPro" id="IPR001841">
    <property type="entry name" value="Znf_RING"/>
</dbReference>
<comment type="caution">
    <text evidence="8">The sequence shown here is derived from an EMBL/GenBank/DDBJ whole genome shotgun (WGS) entry which is preliminary data.</text>
</comment>
<sequence length="230" mass="26216">MSFVTSRPIQYRIYGYTSAASGEQPYQVLQLQLRYFRREISVSPLSGVTYLQETAPILLRNLLFPLRLQELHDPVFLQVYVAQLLSLLNVRSPVREVIAERIVSYTLLVAGGNRETSFHTVLELDYIRLITWMEENHGLFQGWSNDNAAGEETAILEEARPVTEKVEENGEEMGDCSICLEELNGNGNGKGEGKKREEVIRMQCGHVYHESCIFNWLHHNSSCPLCRAPL</sequence>
<dbReference type="GO" id="GO:0008270">
    <property type="term" value="F:zinc ion binding"/>
    <property type="evidence" value="ECO:0007669"/>
    <property type="project" value="UniProtKB-KW"/>
</dbReference>
<dbReference type="Pfam" id="PF13639">
    <property type="entry name" value="zf-RING_2"/>
    <property type="match status" value="1"/>
</dbReference>
<evidence type="ECO:0000313" key="8">
    <source>
        <dbReference type="EMBL" id="KAG6595650.1"/>
    </source>
</evidence>
<dbReference type="AlphaFoldDB" id="A0AAV6NE27"/>
<evidence type="ECO:0000256" key="1">
    <source>
        <dbReference type="ARBA" id="ARBA00000900"/>
    </source>
</evidence>
<evidence type="ECO:0000256" key="3">
    <source>
        <dbReference type="ARBA" id="ARBA00022723"/>
    </source>
</evidence>
<dbReference type="EMBL" id="JAGKQH010000007">
    <property type="protein sequence ID" value="KAG6595650.1"/>
    <property type="molecule type" value="Genomic_DNA"/>
</dbReference>
<dbReference type="GO" id="GO:0061630">
    <property type="term" value="F:ubiquitin protein ligase activity"/>
    <property type="evidence" value="ECO:0007669"/>
    <property type="project" value="UniProtKB-EC"/>
</dbReference>
<dbReference type="GO" id="GO:0005737">
    <property type="term" value="C:cytoplasm"/>
    <property type="evidence" value="ECO:0007669"/>
    <property type="project" value="TreeGrafter"/>
</dbReference>
<evidence type="ECO:0000256" key="5">
    <source>
        <dbReference type="ARBA" id="ARBA00022833"/>
    </source>
</evidence>
<evidence type="ECO:0000256" key="4">
    <source>
        <dbReference type="ARBA" id="ARBA00022771"/>
    </source>
</evidence>
<evidence type="ECO:0000256" key="6">
    <source>
        <dbReference type="PROSITE-ProRule" id="PRU00175"/>
    </source>
</evidence>
<evidence type="ECO:0000259" key="7">
    <source>
        <dbReference type="PROSITE" id="PS50089"/>
    </source>
</evidence>
<feature type="domain" description="RING-type" evidence="7">
    <location>
        <begin position="176"/>
        <end position="227"/>
    </location>
</feature>
<comment type="catalytic activity">
    <reaction evidence="1">
        <text>S-ubiquitinyl-[E2 ubiquitin-conjugating enzyme]-L-cysteine + [acceptor protein]-L-lysine = [E2 ubiquitin-conjugating enzyme]-L-cysteine + N(6)-ubiquitinyl-[acceptor protein]-L-lysine.</text>
        <dbReference type="EC" id="2.3.2.27"/>
    </reaction>
</comment>